<evidence type="ECO:0000259" key="2">
    <source>
        <dbReference type="Pfam" id="PF00534"/>
    </source>
</evidence>
<evidence type="ECO:0000259" key="3">
    <source>
        <dbReference type="Pfam" id="PF00535"/>
    </source>
</evidence>
<dbReference type="OrthoDB" id="7296636at2"/>
<dbReference type="InterPro" id="IPR029044">
    <property type="entry name" value="Nucleotide-diphossugar_trans"/>
</dbReference>
<keyword evidence="5" id="KW-1185">Reference proteome</keyword>
<evidence type="ECO:0008006" key="6">
    <source>
        <dbReference type="Google" id="ProtNLM"/>
    </source>
</evidence>
<feature type="domain" description="Glycosyltransferase 2-like" evidence="3">
    <location>
        <begin position="25"/>
        <end position="141"/>
    </location>
</feature>
<dbReference type="AlphaFoldDB" id="A0A5J6N577"/>
<dbReference type="InterPro" id="IPR001296">
    <property type="entry name" value="Glyco_trans_1"/>
</dbReference>
<dbReference type="Pfam" id="PF00534">
    <property type="entry name" value="Glycos_transf_1"/>
    <property type="match status" value="1"/>
</dbReference>
<dbReference type="EMBL" id="CP042582">
    <property type="protein sequence ID" value="QEX25252.1"/>
    <property type="molecule type" value="Genomic_DNA"/>
</dbReference>
<evidence type="ECO:0000313" key="5">
    <source>
        <dbReference type="Proteomes" id="UP000325797"/>
    </source>
</evidence>
<sequence>MRFEDFFQDLVVDRRADAPNAPTVSIVLPTYARAERMLGSAIDSVLSQSYGDFELIVVDDGSRDGTADILNEYRRADPRVTVHRYRRNSGLPALRVNQAAMAARGRLIGYQFDDDLWTPESLKIRVEAIEGREKPSVVYGIADLEAAPPGQPETTRRLGASFNYGRLVGGNYIANNSVLHPIELFEIAGMYDPHVVCRRYSDYDLWLRFGAVADFIFLDAVVAKVRAFQPNSLGTSIPHDHTIYRKYLEIPREEALKPAAIRRYEVAGTAMLRQVFSEREVDQIRRRSIIPFLVTQHDYARTEALLPAMVSRRKRKALAVVKPDFSTSIDVTIRNFTRLDDSPYSNFFVPEREIGSVAWSGADTLIMYRTVTDGTTRVLNALKADRSCVYLMDDNMLRFDEVGPEHRFLAPGTPARAAIETQIREAHACIGYSDQINADMAALNPHVLRLDTNIPLRFLSERPYSRGNRLSVAVLSGPVRREILQALWPALAAFAEAAPDAIEFHFWGLDPAAFGSLPCPVSWQPFTHSYDLYRSRLLQASFDIMLVPLDDQLLASRSKSPVKLLEAVASGAICIFTDAPPYQGLPDDICLKTPNTIEGWRSALGRAQALGRDGRAAMLERARAFAQKRYATERQLVDFAACFDAADLHRRLGRRAIAYVFHETSLGGATLHLLRHAQMARSLGFRLVGVIGASNEEDGRIFAERWAGVSGDAPLISSRWRIGYTDGPMGGDEHRTPDDKDRQDGETMARQIEAHDVGLLHAAVWNPTAIFAGGALKVPVAVSLHQFMPMEEGAAWNIADAIHCSSLRYARDWAQAMHKPVRRIVCPVEPAYFDAFPANLSRRREPGSGLHLLMSGTLQPRKNQLEAIRAVGLLARQGLDVTLDIIGYDRIVPDYPDACRKAILSLGLQDRVTIHGFIDKPEHFYQGRCQILLMASTDESMPQTVLQAMAAGLMVVTTDVGGIGEILRHRYGGILAGGHDAPALAEAVHMAASLPPDQAEEILRRAHRSVGLIAREEYVRAELIDFYNEAFENWETRDRPPLEKIRITAAPSPRPVELLALETRIHALENSLSYRLTAPLRRLVRRLPALARVINRLRRRR</sequence>
<dbReference type="GO" id="GO:0016757">
    <property type="term" value="F:glycosyltransferase activity"/>
    <property type="evidence" value="ECO:0007669"/>
    <property type="project" value="InterPro"/>
</dbReference>
<dbReference type="PANTHER" id="PTHR12526">
    <property type="entry name" value="GLYCOSYLTRANSFERASE"/>
    <property type="match status" value="1"/>
</dbReference>
<dbReference type="CDD" id="cd03801">
    <property type="entry name" value="GT4_PimA-like"/>
    <property type="match status" value="1"/>
</dbReference>
<dbReference type="SUPFAM" id="SSF53448">
    <property type="entry name" value="Nucleotide-diphospho-sugar transferases"/>
    <property type="match status" value="1"/>
</dbReference>
<organism evidence="4 5">
    <name type="scientific">Hypericibacter adhaerens</name>
    <dbReference type="NCBI Taxonomy" id="2602016"/>
    <lineage>
        <taxon>Bacteria</taxon>
        <taxon>Pseudomonadati</taxon>
        <taxon>Pseudomonadota</taxon>
        <taxon>Alphaproteobacteria</taxon>
        <taxon>Rhodospirillales</taxon>
        <taxon>Dongiaceae</taxon>
        <taxon>Hypericibacter</taxon>
    </lineage>
</organism>
<dbReference type="SUPFAM" id="SSF53756">
    <property type="entry name" value="UDP-Glycosyltransferase/glycogen phosphorylase"/>
    <property type="match status" value="1"/>
</dbReference>
<name>A0A5J6N577_9PROT</name>
<feature type="compositionally biased region" description="Basic and acidic residues" evidence="1">
    <location>
        <begin position="731"/>
        <end position="745"/>
    </location>
</feature>
<dbReference type="KEGG" id="hadh:FRZ61_51990"/>
<proteinExistence type="predicted"/>
<accession>A0A5J6N577</accession>
<dbReference type="Gene3D" id="3.90.550.10">
    <property type="entry name" value="Spore Coat Polysaccharide Biosynthesis Protein SpsA, Chain A"/>
    <property type="match status" value="1"/>
</dbReference>
<dbReference type="InterPro" id="IPR001173">
    <property type="entry name" value="Glyco_trans_2-like"/>
</dbReference>
<feature type="domain" description="Glycosyl transferase family 1" evidence="2">
    <location>
        <begin position="851"/>
        <end position="995"/>
    </location>
</feature>
<gene>
    <name evidence="4" type="ORF">FRZ61_51990</name>
</gene>
<dbReference type="Pfam" id="PF00535">
    <property type="entry name" value="Glycos_transf_2"/>
    <property type="match status" value="1"/>
</dbReference>
<dbReference type="Gene3D" id="3.40.50.2000">
    <property type="entry name" value="Glycogen Phosphorylase B"/>
    <property type="match status" value="2"/>
</dbReference>
<dbReference type="Proteomes" id="UP000325797">
    <property type="component" value="Chromosome"/>
</dbReference>
<evidence type="ECO:0000256" key="1">
    <source>
        <dbReference type="SAM" id="MobiDB-lite"/>
    </source>
</evidence>
<evidence type="ECO:0000313" key="4">
    <source>
        <dbReference type="EMBL" id="QEX25252.1"/>
    </source>
</evidence>
<dbReference type="RefSeq" id="WP_151120527.1">
    <property type="nucleotide sequence ID" value="NZ_CP042582.1"/>
</dbReference>
<feature type="region of interest" description="Disordered" evidence="1">
    <location>
        <begin position="726"/>
        <end position="745"/>
    </location>
</feature>
<reference evidence="4 5" key="1">
    <citation type="submission" date="2019-08" db="EMBL/GenBank/DDBJ databases">
        <title>Hyperibacter terrae gen. nov., sp. nov. and Hyperibacter viscosus sp. nov., two new members in the family Rhodospirillaceae isolated from the rhizosphere of Hypericum perforatum.</title>
        <authorList>
            <person name="Noviana Z."/>
        </authorList>
    </citation>
    <scope>NUCLEOTIDE SEQUENCE [LARGE SCALE GENOMIC DNA]</scope>
    <source>
        <strain evidence="4 5">R5959</strain>
    </source>
</reference>
<protein>
    <recommendedName>
        <fullName evidence="6">Glycosyltransferase 2-like domain-containing protein</fullName>
    </recommendedName>
</protein>